<evidence type="ECO:0000259" key="4">
    <source>
        <dbReference type="Pfam" id="PF07715"/>
    </source>
</evidence>
<dbReference type="Gene3D" id="2.170.130.10">
    <property type="entry name" value="TonB-dependent receptor, plug domain"/>
    <property type="match status" value="1"/>
</dbReference>
<feature type="domain" description="TonB-dependent receptor plug" evidence="4">
    <location>
        <begin position="142"/>
        <end position="239"/>
    </location>
</feature>
<keyword evidence="7" id="KW-1185">Reference proteome</keyword>
<comment type="subcellular location">
    <subcellularLocation>
        <location evidence="1">Cell outer membrane</location>
    </subcellularLocation>
</comment>
<dbReference type="EMBL" id="LRRQ01000174">
    <property type="protein sequence ID" value="OAM87373.1"/>
    <property type="molecule type" value="Genomic_DNA"/>
</dbReference>
<dbReference type="SUPFAM" id="SSF49452">
    <property type="entry name" value="Starch-binding domain-like"/>
    <property type="match status" value="1"/>
</dbReference>
<evidence type="ECO:0000313" key="6">
    <source>
        <dbReference type="EMBL" id="OAM87373.1"/>
    </source>
</evidence>
<evidence type="ECO:0000256" key="1">
    <source>
        <dbReference type="ARBA" id="ARBA00004442"/>
    </source>
</evidence>
<comment type="caution">
    <text evidence="6">The sequence shown here is derived from an EMBL/GenBank/DDBJ whole genome shotgun (WGS) entry which is preliminary data.</text>
</comment>
<feature type="domain" description="Outer membrane protein beta-barrel" evidence="5">
    <location>
        <begin position="624"/>
        <end position="972"/>
    </location>
</feature>
<dbReference type="PANTHER" id="PTHR40980:SF4">
    <property type="entry name" value="TONB-DEPENDENT RECEPTOR-LIKE BETA-BARREL DOMAIN-CONTAINING PROTEIN"/>
    <property type="match status" value="1"/>
</dbReference>
<dbReference type="InterPro" id="IPR036942">
    <property type="entry name" value="Beta-barrel_TonB_sf"/>
</dbReference>
<keyword evidence="2" id="KW-0472">Membrane</keyword>
<proteinExistence type="predicted"/>
<dbReference type="InterPro" id="IPR012910">
    <property type="entry name" value="Plug_dom"/>
</dbReference>
<gene>
    <name evidence="6" type="ORF">AW736_23500</name>
</gene>
<dbReference type="Proteomes" id="UP000078486">
    <property type="component" value="Unassembled WGS sequence"/>
</dbReference>
<evidence type="ECO:0000256" key="3">
    <source>
        <dbReference type="ARBA" id="ARBA00023237"/>
    </source>
</evidence>
<keyword evidence="3" id="KW-0998">Cell outer membrane</keyword>
<dbReference type="PANTHER" id="PTHR40980">
    <property type="entry name" value="PLUG DOMAIN-CONTAINING PROTEIN"/>
    <property type="match status" value="1"/>
</dbReference>
<dbReference type="InterPro" id="IPR013784">
    <property type="entry name" value="Carb-bd-like_fold"/>
</dbReference>
<dbReference type="SUPFAM" id="SSF56935">
    <property type="entry name" value="Porins"/>
    <property type="match status" value="1"/>
</dbReference>
<dbReference type="AlphaFoldDB" id="A0A178IBF5"/>
<evidence type="ECO:0000259" key="5">
    <source>
        <dbReference type="Pfam" id="PF14905"/>
    </source>
</evidence>
<dbReference type="Pfam" id="PF13715">
    <property type="entry name" value="CarbopepD_reg_2"/>
    <property type="match status" value="1"/>
</dbReference>
<dbReference type="RefSeq" id="WP_068772746.1">
    <property type="nucleotide sequence ID" value="NZ_CP109796.1"/>
</dbReference>
<sequence>MWLASVTLSLADASAQTSAPTGSVTGHVYDASIDQFVRNAEISVEGTSIAVASEDGGYYRLDNLPAGPSTLILKYSGRQTRTFTVNVVPGGATPFEMELGAAIGPPAGKNDDVILLEKFTVTGEREGNAKAYMEQKASMNMKNVVASDVFGEIADGNVAEFLKYMPGLTTNDSDEARDVSIRGLNSKYGGLTMDGNRLASGSGEVGSFSFDQISLTSIDSIEVNKVLTAELDGDAPAGIINVRTKSPLDQKRMHLNWAMTLSGNSYDISLDKKPGFGDQSIRRVRPAGSFSYSDNFLGRKLGISLSASRSDYVAHQEILRQYYNYGTTGLGTPYVNDMRIYDTDKRYIRDALDFGVDFQATRALRFQLRMTYASINTESHQYVSRFYASASAPEASATYMRSTDGGGQLQLGNGGSRVKEGATFAIMPSFTYKKSNLTIDGRFGYSRSYTDDADLEHGYFQYAMVNMTGVTVGASRADTDSTAWNIVVDRDISDPANFASYQNRALDTHDEQEMYTSALNLKWIIPWSVPAFIKTGVAYRATVRRKEDNSAYYSYLGPDRISGTPDDSYAGWVSSKSFTNHYGINIYDTNGTLMDIKLPSRTQLATIFREHSPDSADPWFTGDKNDEFETWFLNRVNYWEEIPAAYVMGNAKFGRLQLQAGVRWEHTGQHINLLPDPYADEEMTAMGLPITPKDEAYLQAKYKGGRRAWKEIEYDDLFASASARWIFTQNLFLRAGFAQAIHRPSVTQLQDFSQITEDALDDEDLTSININLQPERSNNYSIEIEYYFEPSGKLSASVFCNDIKDVIYKRSYVLFDENNNPKYRSKWENGERLTMRGFELEYSQAYTFLPGFLRYTGLFANYTHVFFDKDNMEKEKLSAGTVPQNASAGIWFDNRKLSVRLKSVWRDETFYQASQYPKDGPADYYYNVLRREPSIRFDLDMEYRFKFDSLSLSFFVTGRNILNESRRTYSNVKGRLYEESLLGAMWTAGIKGAF</sequence>
<dbReference type="STRING" id="1184151.AW736_23500"/>
<organism evidence="6 7">
    <name type="scientific">Termitidicoccus mucosus</name>
    <dbReference type="NCBI Taxonomy" id="1184151"/>
    <lineage>
        <taxon>Bacteria</taxon>
        <taxon>Pseudomonadati</taxon>
        <taxon>Verrucomicrobiota</taxon>
        <taxon>Opitutia</taxon>
        <taxon>Opitutales</taxon>
        <taxon>Opitutaceae</taxon>
        <taxon>Termitidicoccus</taxon>
    </lineage>
</organism>
<name>A0A178IBF5_9BACT</name>
<accession>A0A178IBF5</accession>
<dbReference type="GO" id="GO:0009279">
    <property type="term" value="C:cell outer membrane"/>
    <property type="evidence" value="ECO:0007669"/>
    <property type="project" value="UniProtKB-SubCell"/>
</dbReference>
<evidence type="ECO:0008006" key="8">
    <source>
        <dbReference type="Google" id="ProtNLM"/>
    </source>
</evidence>
<dbReference type="Gene3D" id="2.60.40.1120">
    <property type="entry name" value="Carboxypeptidase-like, regulatory domain"/>
    <property type="match status" value="1"/>
</dbReference>
<evidence type="ECO:0000313" key="7">
    <source>
        <dbReference type="Proteomes" id="UP000078486"/>
    </source>
</evidence>
<reference evidence="6 7" key="1">
    <citation type="submission" date="2016-01" db="EMBL/GenBank/DDBJ databases">
        <title>High potential of lignocellulose degradation of a new Verrucomicrobia species.</title>
        <authorList>
            <person name="Wang Y."/>
            <person name="Shi Y."/>
            <person name="Qiu Z."/>
            <person name="Liu S."/>
            <person name="Yang H."/>
        </authorList>
    </citation>
    <scope>NUCLEOTIDE SEQUENCE [LARGE SCALE GENOMIC DNA]</scope>
    <source>
        <strain evidence="6 7">TSB47</strain>
    </source>
</reference>
<dbReference type="Pfam" id="PF14905">
    <property type="entry name" value="OMP_b-brl_3"/>
    <property type="match status" value="1"/>
</dbReference>
<dbReference type="Gene3D" id="2.40.170.20">
    <property type="entry name" value="TonB-dependent receptor, beta-barrel domain"/>
    <property type="match status" value="1"/>
</dbReference>
<dbReference type="GO" id="GO:0030246">
    <property type="term" value="F:carbohydrate binding"/>
    <property type="evidence" value="ECO:0007669"/>
    <property type="project" value="InterPro"/>
</dbReference>
<evidence type="ECO:0000256" key="2">
    <source>
        <dbReference type="ARBA" id="ARBA00023136"/>
    </source>
</evidence>
<dbReference type="InterPro" id="IPR037066">
    <property type="entry name" value="Plug_dom_sf"/>
</dbReference>
<dbReference type="InterPro" id="IPR041700">
    <property type="entry name" value="OMP_b-brl_3"/>
</dbReference>
<protein>
    <recommendedName>
        <fullName evidence="8">TonB-dependent receptor plug domain-containing protein</fullName>
    </recommendedName>
</protein>
<dbReference type="Pfam" id="PF07715">
    <property type="entry name" value="Plug"/>
    <property type="match status" value="1"/>
</dbReference>